<dbReference type="InterPro" id="IPR004170">
    <property type="entry name" value="WWE_dom"/>
</dbReference>
<keyword evidence="2 6" id="KW-0328">Glycosyltransferase</keyword>
<dbReference type="GO" id="GO:0106274">
    <property type="term" value="F:NAD+-protein-arginine ADP-ribosyltransferase activity"/>
    <property type="evidence" value="ECO:0007669"/>
    <property type="project" value="UniProtKB-EC"/>
</dbReference>
<evidence type="ECO:0000256" key="2">
    <source>
        <dbReference type="ARBA" id="ARBA00022676"/>
    </source>
</evidence>
<keyword evidence="3 6" id="KW-0808">Transferase</keyword>
<keyword evidence="6" id="KW-0521">NADP</keyword>
<evidence type="ECO:0000256" key="6">
    <source>
        <dbReference type="RuleBase" id="RU361228"/>
    </source>
</evidence>
<reference evidence="8" key="1">
    <citation type="submission" date="2021-02" db="EMBL/GenBank/DDBJ databases">
        <authorList>
            <person name="Nowell W R."/>
        </authorList>
    </citation>
    <scope>NUCLEOTIDE SEQUENCE</scope>
</reference>
<evidence type="ECO:0000256" key="4">
    <source>
        <dbReference type="ARBA" id="ARBA00022695"/>
    </source>
</evidence>
<comment type="catalytic activity">
    <reaction evidence="5 6">
        <text>L-arginyl-[protein] + NAD(+) = N(omega)-(ADP-D-ribosyl)-L-arginyl-[protein] + nicotinamide + H(+)</text>
        <dbReference type="Rhea" id="RHEA:19149"/>
        <dbReference type="Rhea" id="RHEA-COMP:10532"/>
        <dbReference type="Rhea" id="RHEA-COMP:15087"/>
        <dbReference type="ChEBI" id="CHEBI:15378"/>
        <dbReference type="ChEBI" id="CHEBI:17154"/>
        <dbReference type="ChEBI" id="CHEBI:29965"/>
        <dbReference type="ChEBI" id="CHEBI:57540"/>
        <dbReference type="ChEBI" id="CHEBI:142554"/>
        <dbReference type="EC" id="2.4.2.31"/>
    </reaction>
</comment>
<dbReference type="Gene3D" id="3.90.176.10">
    <property type="entry name" value="Toxin ADP-ribosyltransferase, Chain A, domain 1"/>
    <property type="match status" value="1"/>
</dbReference>
<accession>A0A815PXU9</accession>
<comment type="similarity">
    <text evidence="1 6">Belongs to the Arg-specific ADP-ribosyltransferase family.</text>
</comment>
<evidence type="ECO:0000256" key="1">
    <source>
        <dbReference type="ARBA" id="ARBA00009558"/>
    </source>
</evidence>
<dbReference type="PROSITE" id="PS50918">
    <property type="entry name" value="WWE"/>
    <property type="match status" value="1"/>
</dbReference>
<sequence>MLTGSSASTSLKDVDWMWKSNQNPCSESEPEKWSHYSDVENLIINEAFSNKQPHAMLDDCYIDFEHSLQILNTDHSQKRPIKQVVRNREDKHLREERFVDLPVDSARPFGGQYGWVSPFIIEIRRALGLSENQLPSNNPELIPMLVEKAAQGIIAEGKSMGKEQEANKIAKILTAQKNNKVEDVWKCCVYLYTLESFLYKILNKTMRLIGSKEDEQNWQSKIHTLGPFCLLLWDDPINERVVRNETLYRGAKLEPEQIVTYQNMAAEKKYGSFQAFSSCSRNRELFEEFGNTLFIMDVDAAFIADVNQMSEYPKEEEQLITPGVCFSVQRVEFDHKTNKHLIYLKLRQRLSGKHTSEISTFHHINRPKDKFDDYHVGNDAYVLYDNLDYDRDADTMGHVYGNLLDEHPNYRPPDIDYYDIDNPYYDSRFINFPYDRDGNEI</sequence>
<dbReference type="SUPFAM" id="SSF117839">
    <property type="entry name" value="WWE domain"/>
    <property type="match status" value="1"/>
</dbReference>
<evidence type="ECO:0000256" key="5">
    <source>
        <dbReference type="ARBA" id="ARBA00047597"/>
    </source>
</evidence>
<dbReference type="OrthoDB" id="10004590at2759"/>
<organism evidence="8 9">
    <name type="scientific">Rotaria magnacalcarata</name>
    <dbReference type="NCBI Taxonomy" id="392030"/>
    <lineage>
        <taxon>Eukaryota</taxon>
        <taxon>Metazoa</taxon>
        <taxon>Spiralia</taxon>
        <taxon>Gnathifera</taxon>
        <taxon>Rotifera</taxon>
        <taxon>Eurotatoria</taxon>
        <taxon>Bdelloidea</taxon>
        <taxon>Philodinida</taxon>
        <taxon>Philodinidae</taxon>
        <taxon>Rotaria</taxon>
    </lineage>
</organism>
<evidence type="ECO:0000313" key="8">
    <source>
        <dbReference type="EMBL" id="CAF1455157.1"/>
    </source>
</evidence>
<dbReference type="InterPro" id="IPR037197">
    <property type="entry name" value="WWE_dom_sf"/>
</dbReference>
<dbReference type="EMBL" id="CAJNOW010005620">
    <property type="protein sequence ID" value="CAF1455157.1"/>
    <property type="molecule type" value="Genomic_DNA"/>
</dbReference>
<keyword evidence="4" id="KW-0548">Nucleotidyltransferase</keyword>
<dbReference type="Proteomes" id="UP000663834">
    <property type="component" value="Unassembled WGS sequence"/>
</dbReference>
<dbReference type="InterPro" id="IPR000768">
    <property type="entry name" value="ART"/>
</dbReference>
<proteinExistence type="inferred from homology"/>
<dbReference type="GO" id="GO:0016779">
    <property type="term" value="F:nucleotidyltransferase activity"/>
    <property type="evidence" value="ECO:0007669"/>
    <property type="project" value="UniProtKB-KW"/>
</dbReference>
<dbReference type="EC" id="2.4.2.31" evidence="6"/>
<evidence type="ECO:0000259" key="7">
    <source>
        <dbReference type="PROSITE" id="PS50918"/>
    </source>
</evidence>
<feature type="domain" description="WWE" evidence="7">
    <location>
        <begin position="1"/>
        <end position="83"/>
    </location>
</feature>
<dbReference type="SUPFAM" id="SSF56399">
    <property type="entry name" value="ADP-ribosylation"/>
    <property type="match status" value="1"/>
</dbReference>
<evidence type="ECO:0000313" key="9">
    <source>
        <dbReference type="Proteomes" id="UP000663834"/>
    </source>
</evidence>
<dbReference type="Gene3D" id="3.30.720.50">
    <property type="match status" value="1"/>
</dbReference>
<keyword evidence="6" id="KW-0520">NAD</keyword>
<evidence type="ECO:0000256" key="3">
    <source>
        <dbReference type="ARBA" id="ARBA00022679"/>
    </source>
</evidence>
<protein>
    <recommendedName>
        <fullName evidence="6">NAD(P)(+)--arginine ADP-ribosyltransferase</fullName>
        <ecNumber evidence="6">2.4.2.31</ecNumber>
    </recommendedName>
    <alternativeName>
        <fullName evidence="6">Mono(ADP-ribosyl)transferase</fullName>
    </alternativeName>
</protein>
<gene>
    <name evidence="8" type="ORF">KQP761_LOCUS12205</name>
</gene>
<dbReference type="AlphaFoldDB" id="A0A815PXU9"/>
<comment type="caution">
    <text evidence="8">The sequence shown here is derived from an EMBL/GenBank/DDBJ whole genome shotgun (WGS) entry which is preliminary data.</text>
</comment>
<name>A0A815PXU9_9BILA</name>
<dbReference type="Pfam" id="PF01129">
    <property type="entry name" value="ART"/>
    <property type="match status" value="1"/>
</dbReference>